<dbReference type="GO" id="GO:0005886">
    <property type="term" value="C:plasma membrane"/>
    <property type="evidence" value="ECO:0007669"/>
    <property type="project" value="UniProtKB-SubCell"/>
</dbReference>
<keyword evidence="12" id="KW-1185">Reference proteome</keyword>
<feature type="transmembrane region" description="Helical" evidence="10">
    <location>
        <begin position="80"/>
        <end position="101"/>
    </location>
</feature>
<dbReference type="Pfam" id="PF02537">
    <property type="entry name" value="CRCB"/>
    <property type="match status" value="1"/>
</dbReference>
<keyword evidence="2 10" id="KW-1003">Cell membrane</keyword>
<comment type="similarity">
    <text evidence="7 10">Belongs to the fluoride channel Fluc/FEX (TC 1.A.43) family.</text>
</comment>
<feature type="binding site" evidence="10">
    <location>
        <position position="99"/>
    </location>
    <ligand>
        <name>Na(+)</name>
        <dbReference type="ChEBI" id="CHEBI:29101"/>
        <note>structural</note>
    </ligand>
</feature>
<dbReference type="PANTHER" id="PTHR28259:SF1">
    <property type="entry name" value="FLUORIDE EXPORT PROTEIN 1-RELATED"/>
    <property type="match status" value="1"/>
</dbReference>
<dbReference type="PANTHER" id="PTHR28259">
    <property type="entry name" value="FLUORIDE EXPORT PROTEIN 1-RELATED"/>
    <property type="match status" value="1"/>
</dbReference>
<evidence type="ECO:0000256" key="7">
    <source>
        <dbReference type="ARBA" id="ARBA00035120"/>
    </source>
</evidence>
<feature type="transmembrane region" description="Helical" evidence="10">
    <location>
        <begin position="121"/>
        <end position="145"/>
    </location>
</feature>
<evidence type="ECO:0000256" key="4">
    <source>
        <dbReference type="ARBA" id="ARBA00022989"/>
    </source>
</evidence>
<dbReference type="GO" id="GO:0046872">
    <property type="term" value="F:metal ion binding"/>
    <property type="evidence" value="ECO:0007669"/>
    <property type="project" value="UniProtKB-KW"/>
</dbReference>
<evidence type="ECO:0000256" key="9">
    <source>
        <dbReference type="ARBA" id="ARBA00049940"/>
    </source>
</evidence>
<organism evidence="11 12">
    <name type="scientific">Actinomyces radicidentis</name>
    <dbReference type="NCBI Taxonomy" id="111015"/>
    <lineage>
        <taxon>Bacteria</taxon>
        <taxon>Bacillati</taxon>
        <taxon>Actinomycetota</taxon>
        <taxon>Actinomycetes</taxon>
        <taxon>Actinomycetales</taxon>
        <taxon>Actinomycetaceae</taxon>
        <taxon>Actinomyces</taxon>
    </lineage>
</organism>
<feature type="transmembrane region" description="Helical" evidence="10">
    <location>
        <begin position="53"/>
        <end position="73"/>
    </location>
</feature>
<comment type="subcellular location">
    <subcellularLocation>
        <location evidence="1 10">Cell membrane</location>
        <topology evidence="1 10">Multi-pass membrane protein</topology>
    </subcellularLocation>
</comment>
<evidence type="ECO:0000256" key="10">
    <source>
        <dbReference type="HAMAP-Rule" id="MF_00454"/>
    </source>
</evidence>
<evidence type="ECO:0000313" key="12">
    <source>
        <dbReference type="Proteomes" id="UP000065220"/>
    </source>
</evidence>
<evidence type="ECO:0000256" key="8">
    <source>
        <dbReference type="ARBA" id="ARBA00035585"/>
    </source>
</evidence>
<dbReference type="STRING" id="111015.AXF14_04435"/>
<dbReference type="AlphaFoldDB" id="A0A0X8JEI2"/>
<feature type="binding site" evidence="10">
    <location>
        <position position="96"/>
    </location>
    <ligand>
        <name>Na(+)</name>
        <dbReference type="ChEBI" id="CHEBI:29101"/>
        <note>structural</note>
    </ligand>
</feature>
<comment type="catalytic activity">
    <reaction evidence="8">
        <text>fluoride(in) = fluoride(out)</text>
        <dbReference type="Rhea" id="RHEA:76159"/>
        <dbReference type="ChEBI" id="CHEBI:17051"/>
    </reaction>
    <physiologicalReaction direction="left-to-right" evidence="8">
        <dbReference type="Rhea" id="RHEA:76160"/>
    </physiologicalReaction>
</comment>
<dbReference type="OrthoDB" id="5148600at2"/>
<dbReference type="InterPro" id="IPR003691">
    <property type="entry name" value="FluC"/>
</dbReference>
<keyword evidence="10" id="KW-0915">Sodium</keyword>
<dbReference type="KEGG" id="ard:AXF14_04435"/>
<comment type="activity regulation">
    <text evidence="10">Na(+) is not transported, but it plays an essential structural role and its presence is essential for fluoride channel function.</text>
</comment>
<keyword evidence="10" id="KW-0406">Ion transport</keyword>
<dbReference type="EMBL" id="CP014228">
    <property type="protein sequence ID" value="AMD86983.1"/>
    <property type="molecule type" value="Genomic_DNA"/>
</dbReference>
<gene>
    <name evidence="10" type="primary">fluC</name>
    <name evidence="10" type="synonym">crcB</name>
    <name evidence="11" type="ORF">AXF14_04435</name>
</gene>
<evidence type="ECO:0000256" key="1">
    <source>
        <dbReference type="ARBA" id="ARBA00004651"/>
    </source>
</evidence>
<keyword evidence="10" id="KW-0813">Transport</keyword>
<dbReference type="HAMAP" id="MF_00454">
    <property type="entry name" value="FluC"/>
    <property type="match status" value="1"/>
</dbReference>
<dbReference type="GO" id="GO:0062054">
    <property type="term" value="F:fluoride channel activity"/>
    <property type="evidence" value="ECO:0007669"/>
    <property type="project" value="UniProtKB-UniRule"/>
</dbReference>
<evidence type="ECO:0000256" key="6">
    <source>
        <dbReference type="ARBA" id="ARBA00023303"/>
    </source>
</evidence>
<protein>
    <recommendedName>
        <fullName evidence="10">Fluoride-specific ion channel FluC</fullName>
    </recommendedName>
</protein>
<comment type="function">
    <text evidence="9 10">Fluoride-specific ion channel. Important for reducing fluoride concentration in the cell, thus reducing its toxicity.</text>
</comment>
<keyword evidence="6 10" id="KW-0407">Ion channel</keyword>
<sequence>MSPLTWVLLAVAGGLGAVTRFTVDARVSAAVTRLRAARSPRPGGPSGVEARWAGIPLGTIVVNVTACLLLGIVTGWTTAAAAPTAVASVLGTGFLGGYSTFSTASVESARLLLAPRGPATALHALGMAAASLVAAVLGLAIGGALG</sequence>
<reference evidence="12" key="1">
    <citation type="submission" date="2016-02" db="EMBL/GenBank/DDBJ databases">
        <authorList>
            <person name="Holder M.E."/>
            <person name="Ajami N.J."/>
            <person name="Petrosino J.F."/>
        </authorList>
    </citation>
    <scope>NUCLEOTIDE SEQUENCE [LARGE SCALE GENOMIC DNA]</scope>
    <source>
        <strain evidence="12">CCUG 36733</strain>
    </source>
</reference>
<evidence type="ECO:0000256" key="2">
    <source>
        <dbReference type="ARBA" id="ARBA00022475"/>
    </source>
</evidence>
<keyword evidence="5 10" id="KW-0472">Membrane</keyword>
<accession>A0A0X8JEI2</accession>
<evidence type="ECO:0000256" key="5">
    <source>
        <dbReference type="ARBA" id="ARBA00023136"/>
    </source>
</evidence>
<name>A0A0X8JEI2_ACTRD</name>
<dbReference type="Proteomes" id="UP000065220">
    <property type="component" value="Chromosome"/>
</dbReference>
<evidence type="ECO:0000313" key="11">
    <source>
        <dbReference type="EMBL" id="AMD86983.1"/>
    </source>
</evidence>
<dbReference type="GO" id="GO:0140114">
    <property type="term" value="P:cellular detoxification of fluoride"/>
    <property type="evidence" value="ECO:0007669"/>
    <property type="project" value="UniProtKB-UniRule"/>
</dbReference>
<proteinExistence type="inferred from homology"/>
<evidence type="ECO:0000256" key="3">
    <source>
        <dbReference type="ARBA" id="ARBA00022692"/>
    </source>
</evidence>
<keyword evidence="4 10" id="KW-1133">Transmembrane helix</keyword>
<dbReference type="RefSeq" id="WP_067941176.1">
    <property type="nucleotide sequence ID" value="NZ_CAUSVG010000021.1"/>
</dbReference>
<keyword evidence="3 10" id="KW-0812">Transmembrane</keyword>
<keyword evidence="10" id="KW-0479">Metal-binding</keyword>